<organism evidence="1 2">
    <name type="scientific">Mycolicibacterium mageritense</name>
    <name type="common">Mycobacterium mageritense</name>
    <dbReference type="NCBI Taxonomy" id="53462"/>
    <lineage>
        <taxon>Bacteria</taxon>
        <taxon>Bacillati</taxon>
        <taxon>Actinomycetota</taxon>
        <taxon>Actinomycetes</taxon>
        <taxon>Mycobacteriales</taxon>
        <taxon>Mycobacteriaceae</taxon>
        <taxon>Mycolicibacterium</taxon>
    </lineage>
</organism>
<proteinExistence type="predicted"/>
<sequence>MGFQVTEVQKCLAGFNYPGSPTDLADHAQKNGADSDLVETLRGLDKGSFDGPNAVMSALGSKDALGGGQ</sequence>
<dbReference type="InterPro" id="IPR021527">
    <property type="entry name" value="DUF2795"/>
</dbReference>
<gene>
    <name evidence="1" type="ORF">hbim_04282</name>
</gene>
<dbReference type="EMBL" id="AP027452">
    <property type="protein sequence ID" value="BDY30339.1"/>
    <property type="molecule type" value="Genomic_DNA"/>
</dbReference>
<dbReference type="Proteomes" id="UP001241092">
    <property type="component" value="Chromosome"/>
</dbReference>
<dbReference type="Pfam" id="PF11387">
    <property type="entry name" value="DUF2795"/>
    <property type="match status" value="1"/>
</dbReference>
<accession>A0AAI8XM71</accession>
<evidence type="ECO:0000313" key="1">
    <source>
        <dbReference type="EMBL" id="BDY30339.1"/>
    </source>
</evidence>
<evidence type="ECO:0000313" key="2">
    <source>
        <dbReference type="Proteomes" id="UP001241092"/>
    </source>
</evidence>
<evidence type="ECO:0008006" key="3">
    <source>
        <dbReference type="Google" id="ProtNLM"/>
    </source>
</evidence>
<reference evidence="1" key="1">
    <citation type="submission" date="2023-03" db="EMBL/GenBank/DDBJ databases">
        <title>Draft genome sequence of a Mycolicibacterium mageritense strain H4_3_1 isolated from a hybrid biological-inorganic system reactor.</title>
        <authorList>
            <person name="Feng X."/>
            <person name="Kazama D."/>
            <person name="Sato K."/>
            <person name="Kobayashi H."/>
        </authorList>
    </citation>
    <scope>NUCLEOTIDE SEQUENCE</scope>
    <source>
        <strain evidence="1">H4_3_1</strain>
    </source>
</reference>
<name>A0AAI8XM71_MYCME</name>
<dbReference type="AlphaFoldDB" id="A0AAI8XM71"/>
<protein>
    <recommendedName>
        <fullName evidence="3">DUF2795 domain-containing protein</fullName>
    </recommendedName>
</protein>
<dbReference type="RefSeq" id="WP_286211290.1">
    <property type="nucleotide sequence ID" value="NZ_AP027452.1"/>
</dbReference>